<sequence length="486" mass="54732">MSNQQANTPLFTTLLNHAKKQPVPFHIPGHKKGKGVDPEFRAFIGSAAFQIDLINISPLDDLHHPQATIQEAQELAAHLFHADHTFFSVQGTSTAIMTMILSICKPGDKIIVPRNIHKSVLSALILADAIPIFIQAEIDKELLISHNITTEQVEQTLKQHPDAKAILLIHPTYYGVVCNIVEVVKMAQQYHIPVLVDEAHGALFSFHKDLPISAMEAGADLAATSLHKLGGSLTQSSLLNLKQTRVNPQHVQSIFNMMTTTSTSYLLLASLDTQRRYLALYGRQSIDQTLQLAKYARDEINQIPGLYCPDEQLYEYHSVHQVDPTKLIIHLEQMEITGHEAEIWLRQKHRIEVELSDLHNILCIISIGDDQESINQLLFALRDLSSHFYQQSQNRVQHITIPDLPELVMSPREAFYHTQVRSLPLEQSIHYVSAESITIYPPGIPILLPGERITREHILYIKENLEAGLPVQGTLDPEVTTIRVIY</sequence>
<dbReference type="Gene3D" id="3.40.640.10">
    <property type="entry name" value="Type I PLP-dependent aspartate aminotransferase-like (Major domain)"/>
    <property type="match status" value="1"/>
</dbReference>
<protein>
    <submittedName>
        <fullName evidence="7">Arginine/lysine/ornithine decarboxylase</fullName>
    </submittedName>
</protein>
<name>A0A1M4V389_9BACL</name>
<dbReference type="Pfam" id="PF01276">
    <property type="entry name" value="OKR_DC_1"/>
    <property type="match status" value="1"/>
</dbReference>
<evidence type="ECO:0000256" key="2">
    <source>
        <dbReference type="ARBA" id="ARBA00010671"/>
    </source>
</evidence>
<dbReference type="InterPro" id="IPR036633">
    <property type="entry name" value="Prn/Lys/Arg_de-COase_C_sf"/>
</dbReference>
<feature type="domain" description="Orn/Lys/Arg decarboxylases family 1 pyridoxal-P attachment site" evidence="6">
    <location>
        <begin position="223"/>
        <end position="237"/>
    </location>
</feature>
<dbReference type="RefSeq" id="WP_073153326.1">
    <property type="nucleotide sequence ID" value="NZ_FQVL01000002.1"/>
</dbReference>
<dbReference type="SUPFAM" id="SSF53383">
    <property type="entry name" value="PLP-dependent transferases"/>
    <property type="match status" value="1"/>
</dbReference>
<organism evidence="7 8">
    <name type="scientific">Seinonella peptonophila</name>
    <dbReference type="NCBI Taxonomy" id="112248"/>
    <lineage>
        <taxon>Bacteria</taxon>
        <taxon>Bacillati</taxon>
        <taxon>Bacillota</taxon>
        <taxon>Bacilli</taxon>
        <taxon>Bacillales</taxon>
        <taxon>Thermoactinomycetaceae</taxon>
        <taxon>Seinonella</taxon>
    </lineage>
</organism>
<evidence type="ECO:0000313" key="8">
    <source>
        <dbReference type="Proteomes" id="UP000184476"/>
    </source>
</evidence>
<dbReference type="Gene3D" id="3.90.100.10">
    <property type="entry name" value="Orn/Lys/Arg decarboxylase, C-terminal domain"/>
    <property type="match status" value="1"/>
</dbReference>
<dbReference type="EMBL" id="FQVL01000002">
    <property type="protein sequence ID" value="SHE63415.1"/>
    <property type="molecule type" value="Genomic_DNA"/>
</dbReference>
<dbReference type="SUPFAM" id="SSF55904">
    <property type="entry name" value="Ornithine decarboxylase C-terminal domain"/>
    <property type="match status" value="1"/>
</dbReference>
<dbReference type="PANTHER" id="PTHR43277">
    <property type="entry name" value="ARGININE DECARBOXYLASE"/>
    <property type="match status" value="1"/>
</dbReference>
<evidence type="ECO:0000313" key="7">
    <source>
        <dbReference type="EMBL" id="SHE63415.1"/>
    </source>
</evidence>
<keyword evidence="3" id="KW-0210">Decarboxylase</keyword>
<dbReference type="InterPro" id="IPR015424">
    <property type="entry name" value="PyrdxlP-dep_Trfase"/>
</dbReference>
<proteinExistence type="inferred from homology"/>
<dbReference type="PANTHER" id="PTHR43277:SF4">
    <property type="entry name" value="ARGININE DECARBOXYLASE"/>
    <property type="match status" value="1"/>
</dbReference>
<dbReference type="AlphaFoldDB" id="A0A1M4V389"/>
<accession>A0A1M4V389</accession>
<evidence type="ECO:0000259" key="6">
    <source>
        <dbReference type="PROSITE" id="PS00703"/>
    </source>
</evidence>
<dbReference type="PROSITE" id="PS00703">
    <property type="entry name" value="OKR_DC_1"/>
    <property type="match status" value="1"/>
</dbReference>
<evidence type="ECO:0000256" key="1">
    <source>
        <dbReference type="ARBA" id="ARBA00001933"/>
    </source>
</evidence>
<dbReference type="InterPro" id="IPR015421">
    <property type="entry name" value="PyrdxlP-dep_Trfase_major"/>
</dbReference>
<dbReference type="InterPro" id="IPR052357">
    <property type="entry name" value="Orn_Lys_Arg_decarboxylase-I"/>
</dbReference>
<dbReference type="Pfam" id="PF03711">
    <property type="entry name" value="OKR_DC_1_C"/>
    <property type="match status" value="1"/>
</dbReference>
<evidence type="ECO:0000256" key="5">
    <source>
        <dbReference type="ARBA" id="ARBA00023239"/>
    </source>
</evidence>
<reference evidence="7 8" key="1">
    <citation type="submission" date="2016-11" db="EMBL/GenBank/DDBJ databases">
        <authorList>
            <person name="Jaros S."/>
            <person name="Januszkiewicz K."/>
            <person name="Wedrychowicz H."/>
        </authorList>
    </citation>
    <scope>NUCLEOTIDE SEQUENCE [LARGE SCALE GENOMIC DNA]</scope>
    <source>
        <strain evidence="7 8">DSM 44666</strain>
    </source>
</reference>
<dbReference type="InterPro" id="IPR008286">
    <property type="entry name" value="Prn/Lys/Arg_de-COase_C"/>
</dbReference>
<comment type="similarity">
    <text evidence="2">Belongs to the Orn/Lys/Arg decarboxylase class-I family.</text>
</comment>
<dbReference type="InterPro" id="IPR000310">
    <property type="entry name" value="Orn/Lys/Arg_deCO2ase_major_dom"/>
</dbReference>
<dbReference type="CDD" id="cd00615">
    <property type="entry name" value="Orn_deC_like"/>
    <property type="match status" value="1"/>
</dbReference>
<comment type="cofactor">
    <cofactor evidence="1">
        <name>pyridoxal 5'-phosphate</name>
        <dbReference type="ChEBI" id="CHEBI:597326"/>
    </cofactor>
</comment>
<keyword evidence="8" id="KW-1185">Reference proteome</keyword>
<dbReference type="OrthoDB" id="9815233at2"/>
<evidence type="ECO:0000256" key="4">
    <source>
        <dbReference type="ARBA" id="ARBA00022898"/>
    </source>
</evidence>
<keyword evidence="5" id="KW-0456">Lyase</keyword>
<dbReference type="STRING" id="112248.SAMN05444392_102147"/>
<keyword evidence="4" id="KW-0663">Pyridoxal phosphate</keyword>
<dbReference type="Proteomes" id="UP000184476">
    <property type="component" value="Unassembled WGS sequence"/>
</dbReference>
<evidence type="ECO:0000256" key="3">
    <source>
        <dbReference type="ARBA" id="ARBA00022793"/>
    </source>
</evidence>
<dbReference type="GO" id="GO:0016831">
    <property type="term" value="F:carboxy-lyase activity"/>
    <property type="evidence" value="ECO:0007669"/>
    <property type="project" value="UniProtKB-KW"/>
</dbReference>
<gene>
    <name evidence="7" type="ORF">SAMN05444392_102147</name>
</gene>